<evidence type="ECO:0000256" key="2">
    <source>
        <dbReference type="ARBA" id="ARBA00004665"/>
    </source>
</evidence>
<evidence type="ECO:0000313" key="9">
    <source>
        <dbReference type="Proteomes" id="UP000069162"/>
    </source>
</evidence>
<evidence type="ECO:0000256" key="3">
    <source>
        <dbReference type="ARBA" id="ARBA00012528"/>
    </source>
</evidence>
<gene>
    <name evidence="8" type="ORF">AO703_09030</name>
</gene>
<evidence type="ECO:0000256" key="6">
    <source>
        <dbReference type="SAM" id="Phobius"/>
    </source>
</evidence>
<keyword evidence="6" id="KW-0812">Transmembrane</keyword>
<dbReference type="InterPro" id="IPR000160">
    <property type="entry name" value="GGDEF_dom"/>
</dbReference>
<keyword evidence="4" id="KW-0342">GTP-binding</keyword>
<comment type="pathway">
    <text evidence="2">Purine metabolism; 3',5'-cyclic di-GMP biosynthesis.</text>
</comment>
<dbReference type="KEGG" id="kle:AO703_09030"/>
<dbReference type="CDD" id="cd01949">
    <property type="entry name" value="GGDEF"/>
    <property type="match status" value="1"/>
</dbReference>
<comment type="cofactor">
    <cofactor evidence="1">
        <name>Mg(2+)</name>
        <dbReference type="ChEBI" id="CHEBI:18420"/>
    </cofactor>
</comment>
<sequence length="495" mass="55805">MKNVQDALRKRQALLISAVITLVCAALYIMFSHQKRLTDVSEGMNSLVAQLTTVFNDNELIADATGVRFQQIKGSSLCGSLMDFTLRDATAWAINGDRQTMSPGQGTIVSRERSENARCMYAAAEFIRHKINVLNPGYSASHRYIVAHDADWFYWFAPADSRPFRFPTSQMASNPGAYFKPPQPFYDRLLQKNLSVKARSSTDFYTDRITGEKAFSIVSYIYDLSGAEVSDNIVGYLVYDHSRPELARALRAAFLTRLPAALMVEVGNRRTGETLCLTNECGWLQGEKIRQLSETYYLRYALPVYLFAIHDPLAWRAILLAPVVFWLLSGVIRRRLNYADIRVYTDPLTGCFTRKILDLVRKNMDDRAAVILLDCNKFKAINDTWGHEVGDRALQTIARLIVSATRPQKDWVIRSGGDEFVLLLENTPLADAREIAQRIAQHIAAETFMADGSALPLSVSWGVAPFAQDLDATIQRADADMYRMKMRRQEAAAPR</sequence>
<comment type="catalytic activity">
    <reaction evidence="5">
        <text>2 GTP = 3',3'-c-di-GMP + 2 diphosphate</text>
        <dbReference type="Rhea" id="RHEA:24898"/>
        <dbReference type="ChEBI" id="CHEBI:33019"/>
        <dbReference type="ChEBI" id="CHEBI:37565"/>
        <dbReference type="ChEBI" id="CHEBI:58805"/>
        <dbReference type="EC" id="2.7.7.65"/>
    </reaction>
</comment>
<name>A0A806X9Y3_9ENTR</name>
<dbReference type="GO" id="GO:0005525">
    <property type="term" value="F:GTP binding"/>
    <property type="evidence" value="ECO:0007669"/>
    <property type="project" value="UniProtKB-KW"/>
</dbReference>
<dbReference type="InterPro" id="IPR029787">
    <property type="entry name" value="Nucleotide_cyclase"/>
</dbReference>
<protein>
    <recommendedName>
        <fullName evidence="3">diguanylate cyclase</fullName>
        <ecNumber evidence="3">2.7.7.65</ecNumber>
    </recommendedName>
</protein>
<keyword evidence="6" id="KW-0472">Membrane</keyword>
<dbReference type="NCBIfam" id="TIGR00254">
    <property type="entry name" value="GGDEF"/>
    <property type="match status" value="1"/>
</dbReference>
<dbReference type="GO" id="GO:0052621">
    <property type="term" value="F:diguanylate cyclase activity"/>
    <property type="evidence" value="ECO:0007669"/>
    <property type="project" value="UniProtKB-EC"/>
</dbReference>
<dbReference type="PANTHER" id="PTHR45138:SF9">
    <property type="entry name" value="DIGUANYLATE CYCLASE DGCM-RELATED"/>
    <property type="match status" value="1"/>
</dbReference>
<proteinExistence type="predicted"/>
<dbReference type="EC" id="2.7.7.65" evidence="3"/>
<evidence type="ECO:0000256" key="1">
    <source>
        <dbReference type="ARBA" id="ARBA00001946"/>
    </source>
</evidence>
<dbReference type="PANTHER" id="PTHR45138">
    <property type="entry name" value="REGULATORY COMPONENTS OF SENSORY TRANSDUCTION SYSTEM"/>
    <property type="match status" value="1"/>
</dbReference>
<dbReference type="Gene3D" id="3.30.70.270">
    <property type="match status" value="1"/>
</dbReference>
<feature type="transmembrane region" description="Helical" evidence="6">
    <location>
        <begin position="12"/>
        <end position="31"/>
    </location>
</feature>
<evidence type="ECO:0000259" key="7">
    <source>
        <dbReference type="PROSITE" id="PS50887"/>
    </source>
</evidence>
<organism evidence="8 9">
    <name type="scientific">[Enterobacter] lignolyticus</name>
    <dbReference type="NCBI Taxonomy" id="1334193"/>
    <lineage>
        <taxon>Bacteria</taxon>
        <taxon>Pseudomonadati</taxon>
        <taxon>Pseudomonadota</taxon>
        <taxon>Gammaproteobacteria</taxon>
        <taxon>Enterobacterales</taxon>
        <taxon>Enterobacteriaceae</taxon>
        <taxon>Pluralibacter</taxon>
    </lineage>
</organism>
<evidence type="ECO:0000256" key="5">
    <source>
        <dbReference type="ARBA" id="ARBA00034247"/>
    </source>
</evidence>
<dbReference type="Pfam" id="PF00990">
    <property type="entry name" value="GGDEF"/>
    <property type="match status" value="1"/>
</dbReference>
<dbReference type="Proteomes" id="UP000069162">
    <property type="component" value="Chromosome"/>
</dbReference>
<evidence type="ECO:0000313" key="8">
    <source>
        <dbReference type="EMBL" id="ALR76433.1"/>
    </source>
</evidence>
<evidence type="ECO:0000256" key="4">
    <source>
        <dbReference type="ARBA" id="ARBA00023134"/>
    </source>
</evidence>
<dbReference type="RefSeq" id="WP_062740993.1">
    <property type="nucleotide sequence ID" value="NZ_CP012871.1"/>
</dbReference>
<dbReference type="InterPro" id="IPR043128">
    <property type="entry name" value="Rev_trsase/Diguanyl_cyclase"/>
</dbReference>
<accession>A0A806X9Y3</accession>
<keyword evidence="6" id="KW-1133">Transmembrane helix</keyword>
<keyword evidence="4" id="KW-0547">Nucleotide-binding</keyword>
<dbReference type="EMBL" id="CP012871">
    <property type="protein sequence ID" value="ALR76433.1"/>
    <property type="molecule type" value="Genomic_DNA"/>
</dbReference>
<feature type="transmembrane region" description="Helical" evidence="6">
    <location>
        <begin position="313"/>
        <end position="332"/>
    </location>
</feature>
<reference evidence="9" key="1">
    <citation type="submission" date="2015-10" db="EMBL/GenBank/DDBJ databases">
        <title>Complete Genome Sequencing of Klebsiella sp. strain G5.</title>
        <authorList>
            <person name="Chan K.-G."/>
            <person name="Chen J.-W."/>
        </authorList>
    </citation>
    <scope>NUCLEOTIDE SEQUENCE [LARGE SCALE GENOMIC DNA]</scope>
    <source>
        <strain evidence="9">G5</strain>
    </source>
</reference>
<dbReference type="OrthoDB" id="6584698at2"/>
<dbReference type="InterPro" id="IPR050469">
    <property type="entry name" value="Diguanylate_Cyclase"/>
</dbReference>
<feature type="domain" description="GGDEF" evidence="7">
    <location>
        <begin position="366"/>
        <end position="495"/>
    </location>
</feature>
<dbReference type="AlphaFoldDB" id="A0A806X9Y3"/>
<dbReference type="SUPFAM" id="SSF55073">
    <property type="entry name" value="Nucleotide cyclase"/>
    <property type="match status" value="1"/>
</dbReference>
<dbReference type="SMART" id="SM00267">
    <property type="entry name" value="GGDEF"/>
    <property type="match status" value="1"/>
</dbReference>
<dbReference type="PROSITE" id="PS50887">
    <property type="entry name" value="GGDEF"/>
    <property type="match status" value="1"/>
</dbReference>